<keyword evidence="2 4" id="KW-0238">DNA-binding</keyword>
<evidence type="ECO:0000256" key="2">
    <source>
        <dbReference type="ARBA" id="ARBA00023125"/>
    </source>
</evidence>
<gene>
    <name evidence="6" type="ORF">PAT3040_05793</name>
</gene>
<reference evidence="6 7" key="1">
    <citation type="submission" date="2017-08" db="EMBL/GenBank/DDBJ databases">
        <title>Substantial Increase in Enzyme Production by Combined Drug-Resistance Mutations in Paenibacillus agaridevorans.</title>
        <authorList>
            <person name="Tanaka Y."/>
            <person name="Funane K."/>
            <person name="Hosaka T."/>
            <person name="Shiwa Y."/>
            <person name="Fujita N."/>
            <person name="Miyazaki T."/>
            <person name="Yoshikawa H."/>
            <person name="Murakami K."/>
            <person name="Kasahara K."/>
            <person name="Inaoka T."/>
            <person name="Hiraga Y."/>
            <person name="Ochi K."/>
        </authorList>
    </citation>
    <scope>NUCLEOTIDE SEQUENCE [LARGE SCALE GENOMIC DNA]</scope>
    <source>
        <strain evidence="6 7">T-3040</strain>
    </source>
</reference>
<dbReference type="EMBL" id="BDQX01000381">
    <property type="protein sequence ID" value="GBG11014.1"/>
    <property type="molecule type" value="Genomic_DNA"/>
</dbReference>
<dbReference type="RefSeq" id="WP_108995392.1">
    <property type="nucleotide sequence ID" value="NZ_BDQX01000381.1"/>
</dbReference>
<evidence type="ECO:0000256" key="3">
    <source>
        <dbReference type="ARBA" id="ARBA00023163"/>
    </source>
</evidence>
<proteinExistence type="predicted"/>
<dbReference type="GO" id="GO:0000976">
    <property type="term" value="F:transcription cis-regulatory region binding"/>
    <property type="evidence" value="ECO:0007669"/>
    <property type="project" value="TreeGrafter"/>
</dbReference>
<evidence type="ECO:0000313" key="6">
    <source>
        <dbReference type="EMBL" id="GBG11014.1"/>
    </source>
</evidence>
<dbReference type="InterPro" id="IPR009057">
    <property type="entry name" value="Homeodomain-like_sf"/>
</dbReference>
<name>A0A2R5F4I1_9BACL</name>
<keyword evidence="3" id="KW-0804">Transcription</keyword>
<comment type="caution">
    <text evidence="6">The sequence shown here is derived from an EMBL/GenBank/DDBJ whole genome shotgun (WGS) entry which is preliminary data.</text>
</comment>
<feature type="domain" description="HTH tetR-type" evidence="5">
    <location>
        <begin position="4"/>
        <end position="64"/>
    </location>
</feature>
<dbReference type="SUPFAM" id="SSF48498">
    <property type="entry name" value="Tetracyclin repressor-like, C-terminal domain"/>
    <property type="match status" value="1"/>
</dbReference>
<dbReference type="PANTHER" id="PTHR30055:SF234">
    <property type="entry name" value="HTH-TYPE TRANSCRIPTIONAL REGULATOR BETI"/>
    <property type="match status" value="1"/>
</dbReference>
<dbReference type="Proteomes" id="UP000245202">
    <property type="component" value="Unassembled WGS sequence"/>
</dbReference>
<dbReference type="SUPFAM" id="SSF46689">
    <property type="entry name" value="Homeodomain-like"/>
    <property type="match status" value="1"/>
</dbReference>
<evidence type="ECO:0000259" key="5">
    <source>
        <dbReference type="PROSITE" id="PS50977"/>
    </source>
</evidence>
<dbReference type="InterPro" id="IPR050109">
    <property type="entry name" value="HTH-type_TetR-like_transc_reg"/>
</dbReference>
<evidence type="ECO:0000313" key="7">
    <source>
        <dbReference type="Proteomes" id="UP000245202"/>
    </source>
</evidence>
<keyword evidence="1" id="KW-0805">Transcription regulation</keyword>
<dbReference type="Pfam" id="PF00440">
    <property type="entry name" value="TetR_N"/>
    <property type="match status" value="1"/>
</dbReference>
<dbReference type="AlphaFoldDB" id="A0A2R5F4I1"/>
<dbReference type="PRINTS" id="PR00455">
    <property type="entry name" value="HTHTETR"/>
</dbReference>
<feature type="DNA-binding region" description="H-T-H motif" evidence="4">
    <location>
        <begin position="27"/>
        <end position="46"/>
    </location>
</feature>
<dbReference type="GO" id="GO:0003700">
    <property type="term" value="F:DNA-binding transcription factor activity"/>
    <property type="evidence" value="ECO:0007669"/>
    <property type="project" value="TreeGrafter"/>
</dbReference>
<protein>
    <submittedName>
        <fullName evidence="6">TetR family transcriptional regulator</fullName>
    </submittedName>
</protein>
<sequence length="182" mass="20000">MRSNSKRALLLEAAARIVKEEGAAKLTLDAVAQEAGVSKGGLLHHFASKEALIKGLVEHITDTFVADMEGRVKRDQRETGKWSRAYVASTFQGGSESDGLTTALIAALFAKPELLGRFREQYDSWQNEIQSDGMDPVLSTIIRLATDGLWFAELFGFGLLDDGLRSQVQARLTQWTEGEART</sequence>
<organism evidence="6 7">
    <name type="scientific">Paenibacillus agaridevorans</name>
    <dbReference type="NCBI Taxonomy" id="171404"/>
    <lineage>
        <taxon>Bacteria</taxon>
        <taxon>Bacillati</taxon>
        <taxon>Bacillota</taxon>
        <taxon>Bacilli</taxon>
        <taxon>Bacillales</taxon>
        <taxon>Paenibacillaceae</taxon>
        <taxon>Paenibacillus</taxon>
    </lineage>
</organism>
<keyword evidence="7" id="KW-1185">Reference proteome</keyword>
<dbReference type="InterPro" id="IPR001647">
    <property type="entry name" value="HTH_TetR"/>
</dbReference>
<dbReference type="PROSITE" id="PS50977">
    <property type="entry name" value="HTH_TETR_2"/>
    <property type="match status" value="1"/>
</dbReference>
<dbReference type="InterPro" id="IPR036271">
    <property type="entry name" value="Tet_transcr_reg_TetR-rel_C_sf"/>
</dbReference>
<dbReference type="PANTHER" id="PTHR30055">
    <property type="entry name" value="HTH-TYPE TRANSCRIPTIONAL REGULATOR RUTR"/>
    <property type="match status" value="1"/>
</dbReference>
<dbReference type="InterPro" id="IPR041479">
    <property type="entry name" value="TetR_CgmR_C"/>
</dbReference>
<evidence type="ECO:0000256" key="4">
    <source>
        <dbReference type="PROSITE-ProRule" id="PRU00335"/>
    </source>
</evidence>
<evidence type="ECO:0000256" key="1">
    <source>
        <dbReference type="ARBA" id="ARBA00023015"/>
    </source>
</evidence>
<dbReference type="Gene3D" id="1.10.357.10">
    <property type="entry name" value="Tetracycline Repressor, domain 2"/>
    <property type="match status" value="1"/>
</dbReference>
<accession>A0A2R5F4I1</accession>
<dbReference type="Pfam" id="PF17937">
    <property type="entry name" value="TetR_C_28"/>
    <property type="match status" value="1"/>
</dbReference>